<dbReference type="InterPro" id="IPR037213">
    <property type="entry name" value="Run_dom_sf"/>
</dbReference>
<dbReference type="InterPro" id="IPR004012">
    <property type="entry name" value="Run_dom"/>
</dbReference>
<keyword evidence="3" id="KW-1185">Reference proteome</keyword>
<feature type="compositionally biased region" description="Low complexity" evidence="1">
    <location>
        <begin position="815"/>
        <end position="829"/>
    </location>
</feature>
<dbReference type="SMART" id="SM00593">
    <property type="entry name" value="RUN"/>
    <property type="match status" value="1"/>
</dbReference>
<feature type="region of interest" description="Disordered" evidence="1">
    <location>
        <begin position="860"/>
        <end position="902"/>
    </location>
</feature>
<proteinExistence type="predicted"/>
<feature type="compositionally biased region" description="Polar residues" evidence="1">
    <location>
        <begin position="1027"/>
        <end position="1036"/>
    </location>
</feature>
<feature type="compositionally biased region" description="Basic residues" evidence="1">
    <location>
        <begin position="1856"/>
        <end position="1872"/>
    </location>
</feature>
<feature type="region of interest" description="Disordered" evidence="1">
    <location>
        <begin position="519"/>
        <end position="611"/>
    </location>
</feature>
<feature type="region of interest" description="Disordered" evidence="1">
    <location>
        <begin position="1855"/>
        <end position="1975"/>
    </location>
</feature>
<feature type="region of interest" description="Disordered" evidence="1">
    <location>
        <begin position="1111"/>
        <end position="1140"/>
    </location>
</feature>
<feature type="region of interest" description="Disordered" evidence="1">
    <location>
        <begin position="1679"/>
        <end position="1703"/>
    </location>
</feature>
<reference evidence="4" key="1">
    <citation type="submission" date="2025-08" db="UniProtKB">
        <authorList>
            <consortium name="RefSeq"/>
        </authorList>
    </citation>
    <scope>IDENTIFICATION</scope>
    <source>
        <tissue evidence="4">Muscle</tissue>
    </source>
</reference>
<feature type="compositionally biased region" description="Polar residues" evidence="1">
    <location>
        <begin position="1923"/>
        <end position="1939"/>
    </location>
</feature>
<name>A0ABM1SR78_LIMPO</name>
<feature type="compositionally biased region" description="Basic and acidic residues" evidence="1">
    <location>
        <begin position="962"/>
        <end position="973"/>
    </location>
</feature>
<feature type="compositionally biased region" description="Basic and acidic residues" evidence="1">
    <location>
        <begin position="876"/>
        <end position="898"/>
    </location>
</feature>
<feature type="compositionally biased region" description="Polar residues" evidence="1">
    <location>
        <begin position="1313"/>
        <end position="1324"/>
    </location>
</feature>
<dbReference type="RefSeq" id="XP_022246134.1">
    <property type="nucleotide sequence ID" value="XM_022390426.1"/>
</dbReference>
<feature type="region of interest" description="Disordered" evidence="1">
    <location>
        <begin position="962"/>
        <end position="1063"/>
    </location>
</feature>
<evidence type="ECO:0000313" key="4">
    <source>
        <dbReference type="RefSeq" id="XP_022246134.1"/>
    </source>
</evidence>
<feature type="compositionally biased region" description="Polar residues" evidence="1">
    <location>
        <begin position="60"/>
        <end position="73"/>
    </location>
</feature>
<dbReference type="Gene3D" id="1.20.58.900">
    <property type="match status" value="1"/>
</dbReference>
<feature type="compositionally biased region" description="Polar residues" evidence="1">
    <location>
        <begin position="1688"/>
        <end position="1703"/>
    </location>
</feature>
<dbReference type="SUPFAM" id="SSF140741">
    <property type="entry name" value="RUN domain-like"/>
    <property type="match status" value="1"/>
</dbReference>
<feature type="compositionally biased region" description="Acidic residues" evidence="1">
    <location>
        <begin position="1298"/>
        <end position="1307"/>
    </location>
</feature>
<feature type="compositionally biased region" description="Polar residues" evidence="1">
    <location>
        <begin position="1757"/>
        <end position="1776"/>
    </location>
</feature>
<evidence type="ECO:0000259" key="2">
    <source>
        <dbReference type="PROSITE" id="PS50826"/>
    </source>
</evidence>
<feature type="domain" description="RUN" evidence="2">
    <location>
        <begin position="1367"/>
        <end position="1510"/>
    </location>
</feature>
<feature type="region of interest" description="Disordered" evidence="1">
    <location>
        <begin position="1757"/>
        <end position="1835"/>
    </location>
</feature>
<feature type="compositionally biased region" description="Polar residues" evidence="1">
    <location>
        <begin position="595"/>
        <end position="611"/>
    </location>
</feature>
<feature type="region of interest" description="Disordered" evidence="1">
    <location>
        <begin position="800"/>
        <end position="832"/>
    </location>
</feature>
<protein>
    <submittedName>
        <fullName evidence="4">Uncharacterized protein LOC111086661</fullName>
    </submittedName>
</protein>
<dbReference type="PANTHER" id="PTHR15591:SF13">
    <property type="entry name" value="RUN DOMAIN-CONTAINING PROTEIN"/>
    <property type="match status" value="1"/>
</dbReference>
<sequence length="1975" mass="220282">MKTLPCTCKKEPNGNVPCHHSYGCHGDEPPDTQYSCDMQPATENESPETTASNLPEPESNHNQSQTPQRTLSDGATKDREGEEASQSDRSFLQDSGGYQWCLDDECDKELNLSLIMDQNITTISPDQDSLNYDQISLHLDASLAEIDMETFRSEDINSLLSLPGVCSIGSDEEVLSLVENCTTASHTFANGFELERSVSSHSLSEEESAEGFISKDEPLFSPAKEPLNANNTSVDSIDYTSLDEQNIAVTCQANKSNYTIAFEGSGTQLSDDSDVALEMKQNKDKVPRPITGCHQSKKMTYNSTVQHDLSYTTWGKVKNYKQLIRPALYAKPQRSRSKSLPSLFKRSLVLTDKQFGEWGFKINPVKRVPVYELHSSCYGSLQGSDARDNKHSVPLFKLFIKSKTSLGSASSSWSGSVESMLSYPAIHSNENTIDNDEKNVRKARGVRGVKAHNLQFEKTRDKYISGPLHLNQVSNCNNQETEIKVSKNLRKRPSQPTTHVQNVHELNNNLIQTFLNNNTSAADKDMPKNINRKQSSSESDDSSSQYFEDSLVDGPLIQHTPTHSSTIKEEENEQLDTDSVNGDETMRDSKDPFGSDNSTSEEGTITKNNAMQHIPEATKYVEEFNTVKRINNYFRGGKTEKKLINNMCVTHESNKLLEKFIKLVPENSSQGTQTKTLNSSEKLPEYFYSEGNSSQSIPSLEEMLNNSRQSRRCKETSPFSSGYSGNRQTSIEKLHYKSQLFVNNNCASPVLKRNTNVKIVTTRSRGTQIPVHIKDQAIQTSLISTNSNLGSFNVQETYTDSSGDKTGELFPSPLSSINSKFSNTSSGTSSEKKPVYVCYPSYSLPDLSFLKNLRRTPEGKDLLSTESTDNLPATQTEDHSNRHSNDEKERPVSDRESVEMVTPQKFRHIRDWDSLSVLLPSELKSAIPSYQTKTSDDDHKLKDDKGFHCRCSSENNQCCAEHNKSQNHQERDFSYPGESFSSTTSSSRDSEHPYSDNTLRRQRGAAGTPSELPKRSISLPFEKAYSERSQSGNSSRRGILRKSLSIDHCNQKKGHERPDVANRGIASQLDFHGRNKFDHYTQSLENIPEKIPQIESEMYSDKYRETVQHLQKESYTDRKSVEITSNNDPKTTSESSEKQGFVNPVAETFSGGHCPKGHSFQILSPAPCQDTTKLKYTGVTSCFLKHSNNLNIDQNYPCGNHCCSCSLNSIKSPINQLCDQLQQLLNSSTSLNLMAAALLATKESTNEINSCSFSSDCSGSRVKKSVTFHDDNLAVEANDGVTKENIVCNKEVPRDEPISDEDSESPPEEFVVSPQQGSSMTFPPSGLNNTPRLASAMALKLKQKTGLLKNVTMAVDLLLSHGEEQGNQKQKVLKYLCPALYNVLENGLLSSDNGPNFVANSPWKVAESSSQFGHPTKELQDLVKYIAGKNDMVGNTCRFYMFVLGLLNLGLVDWWFLHVTSCEPLIRQHYQPDALLSLLASPLSTNLCEILLTKLRPLAALPFALDLKVRNRDIRQTDNESPTAIIHTTEQKPLPIFMTPNITRIPPFETGSYNCALTEEPKASSLRRSRKTSEVGGLKTEFMDDKLSNVPSLKVDNQNHNVFSRKGSAAINEISKLKDLEHRHKLDNENSIESFKHILPFHSRGYIIDEHSEKRLTTALNTDPAKELFQRAVNLAFPSTKSHETESQKLQNTAGDKNSNNIIQGSDLSLRNIQVNRQNNQDCMDKHLENCNKVAQTQKIDEMGNCFEELKRKWEQMSSTPRSVTPVHTTKVTTMPKQPPVFPPSLTHQDLKKSKAPTRMPQQTTLPIKVIDSLSPDSHVSSPSQTPSSQQPLSVASSTFKELILKEQREDLLKQTVKKSMPRTSRGPKHPTVKQVANSNETLNTSVKQQNVASAPSSPSRKPHQKRSLDKNISSGSSSPSSTGRKNNCKSDSGTTGPKSFQARKSFIPIQRASRSSPKQQRKKSQNTVPCSSRS</sequence>
<evidence type="ECO:0000256" key="1">
    <source>
        <dbReference type="SAM" id="MobiDB-lite"/>
    </source>
</evidence>
<feature type="compositionally biased region" description="Low complexity" evidence="1">
    <location>
        <begin position="1812"/>
        <end position="1834"/>
    </location>
</feature>
<feature type="compositionally biased region" description="Low complexity" evidence="1">
    <location>
        <begin position="534"/>
        <end position="549"/>
    </location>
</feature>
<feature type="compositionally biased region" description="Basic and acidic residues" evidence="1">
    <location>
        <begin position="584"/>
        <end position="593"/>
    </location>
</feature>
<feature type="compositionally biased region" description="Polar residues" evidence="1">
    <location>
        <begin position="1122"/>
        <end position="1134"/>
    </location>
</feature>
<evidence type="ECO:0000313" key="3">
    <source>
        <dbReference type="Proteomes" id="UP000694941"/>
    </source>
</evidence>
<feature type="region of interest" description="Disordered" evidence="1">
    <location>
        <begin position="29"/>
        <end position="90"/>
    </location>
</feature>
<gene>
    <name evidence="4" type="primary">LOC111086661</name>
</gene>
<dbReference type="Pfam" id="PF02759">
    <property type="entry name" value="RUN"/>
    <property type="match status" value="1"/>
</dbReference>
<organism evidence="3 4">
    <name type="scientific">Limulus polyphemus</name>
    <name type="common">Atlantic horseshoe crab</name>
    <dbReference type="NCBI Taxonomy" id="6850"/>
    <lineage>
        <taxon>Eukaryota</taxon>
        <taxon>Metazoa</taxon>
        <taxon>Ecdysozoa</taxon>
        <taxon>Arthropoda</taxon>
        <taxon>Chelicerata</taxon>
        <taxon>Merostomata</taxon>
        <taxon>Xiphosura</taxon>
        <taxon>Limulidae</taxon>
        <taxon>Limulus</taxon>
    </lineage>
</organism>
<dbReference type="PANTHER" id="PTHR15591">
    <property type="entry name" value="RUN AND SH3 DOMAIN CONTAINING"/>
    <property type="match status" value="1"/>
</dbReference>
<dbReference type="GeneID" id="111086661"/>
<feature type="compositionally biased region" description="Polar residues" evidence="1">
    <location>
        <begin position="1875"/>
        <end position="1900"/>
    </location>
</feature>
<feature type="compositionally biased region" description="Polar residues" evidence="1">
    <location>
        <begin position="32"/>
        <end position="53"/>
    </location>
</feature>
<feature type="compositionally biased region" description="Basic and acidic residues" evidence="1">
    <location>
        <begin position="1111"/>
        <end position="1121"/>
    </location>
</feature>
<dbReference type="Proteomes" id="UP000694941">
    <property type="component" value="Unplaced"/>
</dbReference>
<dbReference type="InterPro" id="IPR047343">
    <property type="entry name" value="RUSC1_2"/>
</dbReference>
<accession>A0ABM1SR78</accession>
<feature type="compositionally biased region" description="Polar residues" evidence="1">
    <location>
        <begin position="864"/>
        <end position="875"/>
    </location>
</feature>
<dbReference type="PROSITE" id="PS50826">
    <property type="entry name" value="RUN"/>
    <property type="match status" value="1"/>
</dbReference>
<feature type="region of interest" description="Disordered" evidence="1">
    <location>
        <begin position="1290"/>
        <end position="1324"/>
    </location>
</feature>